<keyword evidence="2" id="KW-1185">Reference proteome</keyword>
<dbReference type="PATRIC" id="fig|265546.4.peg.2855"/>
<dbReference type="Pfam" id="PF14175">
    <property type="entry name" value="YaaC"/>
    <property type="match status" value="1"/>
</dbReference>
<name>A0A0D0GW46_9BACL</name>
<sequence>MWEIFYSSNFVHQFLLERYKRAGREDAEKKSYDNCYPFMYYLQHGKKFYDNAHEAPLSIKPVLLFYGNVQLLKACLLTIHADYPESSSVLAHGVSTRKRKKQNYDFFKDEVKIQKYGLFTYFSEKMFHVKHAYGEKFCMRELLEHVEELQPLFQLYFKHKAERDKHHIHEVVAHYLLLYNLSMICRYETEWWYDLLHSYSSDAYPFIVQFLKATERKIPSYLYHYLLHNEKDQD</sequence>
<protein>
    <recommendedName>
        <fullName evidence="3">YaaC-like Protein</fullName>
    </recommendedName>
</protein>
<dbReference type="EMBL" id="JXTG01000031">
    <property type="protein sequence ID" value="KIP19976.1"/>
    <property type="molecule type" value="Genomic_DNA"/>
</dbReference>
<evidence type="ECO:0000313" key="1">
    <source>
        <dbReference type="EMBL" id="KIP19976.1"/>
    </source>
</evidence>
<evidence type="ECO:0008006" key="3">
    <source>
        <dbReference type="Google" id="ProtNLM"/>
    </source>
</evidence>
<dbReference type="InterPro" id="IPR026988">
    <property type="entry name" value="YaaC-like"/>
</dbReference>
<organism evidence="1 2">
    <name type="scientific">Anoxybacillus ayderensis</name>
    <dbReference type="NCBI Taxonomy" id="265546"/>
    <lineage>
        <taxon>Bacteria</taxon>
        <taxon>Bacillati</taxon>
        <taxon>Bacillota</taxon>
        <taxon>Bacilli</taxon>
        <taxon>Bacillales</taxon>
        <taxon>Anoxybacillaceae</taxon>
        <taxon>Anoxybacillus</taxon>
    </lineage>
</organism>
<comment type="caution">
    <text evidence="1">The sequence shown here is derived from an EMBL/GenBank/DDBJ whole genome shotgun (WGS) entry which is preliminary data.</text>
</comment>
<evidence type="ECO:0000313" key="2">
    <source>
        <dbReference type="Proteomes" id="UP000032047"/>
    </source>
</evidence>
<accession>A0A0D0GW46</accession>
<reference evidence="1 2" key="1">
    <citation type="submission" date="2015-01" db="EMBL/GenBank/DDBJ databases">
        <title>Genome sequence of Anoxybacillus ayderensis strain AB04.</title>
        <authorList>
            <person name="Belduz A.O."/>
            <person name="Canakci S."/>
            <person name="Chan K.-G."/>
            <person name="Kahar U.M."/>
            <person name="Yaakob A.S."/>
            <person name="Chan C.S."/>
            <person name="Goh K.M."/>
        </authorList>
    </citation>
    <scope>NUCLEOTIDE SEQUENCE [LARGE SCALE GENOMIC DNA]</scope>
    <source>
        <strain evidence="1 2">AB04</strain>
    </source>
</reference>
<gene>
    <name evidence="1" type="ORF">JV16_02866</name>
</gene>
<dbReference type="AlphaFoldDB" id="A0A0D0GW46"/>
<dbReference type="RefSeq" id="WP_004577772.1">
    <property type="nucleotide sequence ID" value="NZ_JXTG01000031.1"/>
</dbReference>
<proteinExistence type="predicted"/>
<dbReference type="Proteomes" id="UP000032047">
    <property type="component" value="Unassembled WGS sequence"/>
</dbReference>